<reference evidence="1 2" key="1">
    <citation type="submission" date="2019-01" db="EMBL/GenBank/DDBJ databases">
        <title>Draft genome sequences of three monokaryotic isolates of the white-rot basidiomycete fungus Dichomitus squalens.</title>
        <authorList>
            <consortium name="DOE Joint Genome Institute"/>
            <person name="Lopez S.C."/>
            <person name="Andreopoulos B."/>
            <person name="Pangilinan J."/>
            <person name="Lipzen A."/>
            <person name="Riley R."/>
            <person name="Ahrendt S."/>
            <person name="Ng V."/>
            <person name="Barry K."/>
            <person name="Daum C."/>
            <person name="Grigoriev I.V."/>
            <person name="Hilden K.S."/>
            <person name="Makela M.R."/>
            <person name="de Vries R.P."/>
        </authorList>
    </citation>
    <scope>NUCLEOTIDE SEQUENCE [LARGE SCALE GENOMIC DNA]</scope>
    <source>
        <strain evidence="1 2">CBS 464.89</strain>
    </source>
</reference>
<dbReference type="AlphaFoldDB" id="A0A4Q9NX16"/>
<organism evidence="1 2">
    <name type="scientific">Dichomitus squalens</name>
    <dbReference type="NCBI Taxonomy" id="114155"/>
    <lineage>
        <taxon>Eukaryota</taxon>
        <taxon>Fungi</taxon>
        <taxon>Dikarya</taxon>
        <taxon>Basidiomycota</taxon>
        <taxon>Agaricomycotina</taxon>
        <taxon>Agaricomycetes</taxon>
        <taxon>Polyporales</taxon>
        <taxon>Polyporaceae</taxon>
        <taxon>Dichomitus</taxon>
    </lineage>
</organism>
<proteinExistence type="predicted"/>
<evidence type="ECO:0000313" key="2">
    <source>
        <dbReference type="Proteomes" id="UP000292082"/>
    </source>
</evidence>
<gene>
    <name evidence="1" type="ORF">BD310DRAFT_626278</name>
</gene>
<evidence type="ECO:0000313" key="1">
    <source>
        <dbReference type="EMBL" id="TBU63293.1"/>
    </source>
</evidence>
<sequence>MQLTHFVPIHHLGSPAERNHLLQNAPESILLHLHIAAWCEDCAQAASPLHAAFGQCRPSDICAGESVLWCACGACPPCASDDTYLLRIRTLAEEVDSVSPLFARFVPCSPPTRADGRGLISSVSPPRFEMKRNWPAPASVLAHCVLIRMLTVAATLLAK</sequence>
<keyword evidence="2" id="KW-1185">Reference proteome</keyword>
<dbReference type="EMBL" id="ML145090">
    <property type="protein sequence ID" value="TBU63293.1"/>
    <property type="molecule type" value="Genomic_DNA"/>
</dbReference>
<accession>A0A4Q9NX16</accession>
<dbReference type="Proteomes" id="UP000292082">
    <property type="component" value="Unassembled WGS sequence"/>
</dbReference>
<protein>
    <submittedName>
        <fullName evidence="1">Uncharacterized protein</fullName>
    </submittedName>
</protein>
<name>A0A4Q9NX16_9APHY</name>